<comment type="similarity">
    <text evidence="2">Belongs to the RNase H family.</text>
</comment>
<keyword evidence="5" id="KW-0479">Metal-binding</keyword>
<sequence>MLDQRQRDYATRLLGLARDHPAKLILPVSFREGDLHTQPGEQPTDDRNWAAPNNARGPWTLGQHLARNLASVIGTDPSAGFEEVVEVHPSTFPGIITVSSLSEATKAAERGIPGLVLWSDGSRLEDGRVGAGIAWQTPEGTWHTKQIPLGRSKEVFDAELVGAVEALVLAHRLREEGPVTVLLDSQAAIARLGHTSPGPGQALAQQAHEAARQLKQQGRTVTIQWVPGHKGIEGNEQADQAAKLAATKPMRGTQQEISLAHVKRACTDRARQQRTEWLNTALSERTPGAQRSYQAARGWKQDPTAAAAPKALARRYFQLKVGHAAIGVHLNRLQAQQTTACQWCQAPKETVHHLLFECRHWRKQRRTFYKALSKAGINAPATGEEAPQRRLFQNQRATQALLGMLTTTEIGYTRGDKAREADRIQRDNERGLDEVEEAERRGDG</sequence>
<keyword evidence="7" id="KW-0378">Hydrolase</keyword>
<dbReference type="PANTHER" id="PTHR10642:SF26">
    <property type="entry name" value="RIBONUCLEASE H1"/>
    <property type="match status" value="1"/>
</dbReference>
<dbReference type="Pfam" id="PF00075">
    <property type="entry name" value="RNase_H"/>
    <property type="match status" value="1"/>
</dbReference>
<feature type="region of interest" description="Disordered" evidence="8">
    <location>
        <begin position="414"/>
        <end position="444"/>
    </location>
</feature>
<evidence type="ECO:0000256" key="1">
    <source>
        <dbReference type="ARBA" id="ARBA00000077"/>
    </source>
</evidence>
<dbReference type="InterPro" id="IPR002156">
    <property type="entry name" value="RNaseH_domain"/>
</dbReference>
<proteinExistence type="inferred from homology"/>
<dbReference type="Proteomes" id="UP000662466">
    <property type="component" value="Unassembled WGS sequence"/>
</dbReference>
<dbReference type="GO" id="GO:0046872">
    <property type="term" value="F:metal ion binding"/>
    <property type="evidence" value="ECO:0007669"/>
    <property type="project" value="UniProtKB-KW"/>
</dbReference>
<dbReference type="AlphaFoldDB" id="A0A8H6QKM0"/>
<comment type="catalytic activity">
    <reaction evidence="1">
        <text>Endonucleolytic cleavage to 5'-phosphomonoester.</text>
        <dbReference type="EC" id="3.1.26.4"/>
    </reaction>
</comment>
<evidence type="ECO:0000256" key="3">
    <source>
        <dbReference type="ARBA" id="ARBA00012180"/>
    </source>
</evidence>
<evidence type="ECO:0000256" key="5">
    <source>
        <dbReference type="ARBA" id="ARBA00022723"/>
    </source>
</evidence>
<evidence type="ECO:0000313" key="10">
    <source>
        <dbReference type="EMBL" id="KAF7174423.1"/>
    </source>
</evidence>
<dbReference type="InterPro" id="IPR012337">
    <property type="entry name" value="RNaseH-like_sf"/>
</dbReference>
<accession>A0A8H6QKM0</accession>
<organism evidence="10 11">
    <name type="scientific">Aspergillus hiratsukae</name>
    <dbReference type="NCBI Taxonomy" id="1194566"/>
    <lineage>
        <taxon>Eukaryota</taxon>
        <taxon>Fungi</taxon>
        <taxon>Dikarya</taxon>
        <taxon>Ascomycota</taxon>
        <taxon>Pezizomycotina</taxon>
        <taxon>Eurotiomycetes</taxon>
        <taxon>Eurotiomycetidae</taxon>
        <taxon>Eurotiales</taxon>
        <taxon>Aspergillaceae</taxon>
        <taxon>Aspergillus</taxon>
        <taxon>Aspergillus subgen. Fumigati</taxon>
    </lineage>
</organism>
<feature type="region of interest" description="Disordered" evidence="8">
    <location>
        <begin position="33"/>
        <end position="54"/>
    </location>
</feature>
<comment type="caution">
    <text evidence="10">The sequence shown here is derived from an EMBL/GenBank/DDBJ whole genome shotgun (WGS) entry which is preliminary data.</text>
</comment>
<dbReference type="Gene3D" id="3.30.420.10">
    <property type="entry name" value="Ribonuclease H-like superfamily/Ribonuclease H"/>
    <property type="match status" value="1"/>
</dbReference>
<evidence type="ECO:0000256" key="6">
    <source>
        <dbReference type="ARBA" id="ARBA00022759"/>
    </source>
</evidence>
<protein>
    <recommendedName>
        <fullName evidence="3">ribonuclease H</fullName>
        <ecNumber evidence="3">3.1.26.4</ecNumber>
    </recommendedName>
</protein>
<evidence type="ECO:0000259" key="9">
    <source>
        <dbReference type="PROSITE" id="PS50879"/>
    </source>
</evidence>
<dbReference type="CDD" id="cd09276">
    <property type="entry name" value="Rnase_HI_RT_non_LTR"/>
    <property type="match status" value="1"/>
</dbReference>
<dbReference type="GO" id="GO:0004523">
    <property type="term" value="F:RNA-DNA hybrid ribonuclease activity"/>
    <property type="evidence" value="ECO:0007669"/>
    <property type="project" value="UniProtKB-EC"/>
</dbReference>
<dbReference type="SUPFAM" id="SSF53098">
    <property type="entry name" value="Ribonuclease H-like"/>
    <property type="match status" value="1"/>
</dbReference>
<dbReference type="EMBL" id="JACBAF010001555">
    <property type="protein sequence ID" value="KAF7174423.1"/>
    <property type="molecule type" value="Genomic_DNA"/>
</dbReference>
<evidence type="ECO:0000256" key="7">
    <source>
        <dbReference type="ARBA" id="ARBA00022801"/>
    </source>
</evidence>
<evidence type="ECO:0000313" key="11">
    <source>
        <dbReference type="Proteomes" id="UP000662466"/>
    </source>
</evidence>
<keyword evidence="6" id="KW-0255">Endonuclease</keyword>
<dbReference type="GO" id="GO:0003676">
    <property type="term" value="F:nucleic acid binding"/>
    <property type="evidence" value="ECO:0007669"/>
    <property type="project" value="InterPro"/>
</dbReference>
<name>A0A8H6QKM0_9EURO</name>
<evidence type="ECO:0000256" key="4">
    <source>
        <dbReference type="ARBA" id="ARBA00022722"/>
    </source>
</evidence>
<reference evidence="10" key="1">
    <citation type="submission" date="2020-06" db="EMBL/GenBank/DDBJ databases">
        <title>Draft genome sequences of strains closely related to Aspergillus parafelis and Aspergillus hiratsukae.</title>
        <authorList>
            <person name="Dos Santos R.A.C."/>
            <person name="Rivero-Menendez O."/>
            <person name="Steenwyk J.L."/>
            <person name="Mead M.E."/>
            <person name="Goldman G.H."/>
            <person name="Alastruey-Izquierdo A."/>
            <person name="Rokas A."/>
        </authorList>
    </citation>
    <scope>NUCLEOTIDE SEQUENCE</scope>
    <source>
        <strain evidence="10">CNM-CM6106</strain>
    </source>
</reference>
<evidence type="ECO:0000256" key="8">
    <source>
        <dbReference type="SAM" id="MobiDB-lite"/>
    </source>
</evidence>
<gene>
    <name evidence="10" type="ORF">CNMCM6106_008702</name>
</gene>
<dbReference type="PROSITE" id="PS50879">
    <property type="entry name" value="RNASE_H_1"/>
    <property type="match status" value="1"/>
</dbReference>
<dbReference type="EC" id="3.1.26.4" evidence="3"/>
<evidence type="ECO:0000256" key="2">
    <source>
        <dbReference type="ARBA" id="ARBA00005300"/>
    </source>
</evidence>
<dbReference type="InterPro" id="IPR050092">
    <property type="entry name" value="RNase_H"/>
</dbReference>
<dbReference type="InterPro" id="IPR036397">
    <property type="entry name" value="RNaseH_sf"/>
</dbReference>
<keyword evidence="4" id="KW-0540">Nuclease</keyword>
<feature type="domain" description="RNase H type-1" evidence="9">
    <location>
        <begin position="111"/>
        <end position="247"/>
    </location>
</feature>
<dbReference type="GO" id="GO:0043137">
    <property type="term" value="P:DNA replication, removal of RNA primer"/>
    <property type="evidence" value="ECO:0007669"/>
    <property type="project" value="TreeGrafter"/>
</dbReference>
<dbReference type="PANTHER" id="PTHR10642">
    <property type="entry name" value="RIBONUCLEASE H1"/>
    <property type="match status" value="1"/>
</dbReference>